<evidence type="ECO:0000256" key="8">
    <source>
        <dbReference type="ARBA" id="ARBA00022989"/>
    </source>
</evidence>
<dbReference type="GO" id="GO:0005789">
    <property type="term" value="C:endoplasmic reticulum membrane"/>
    <property type="evidence" value="ECO:0007669"/>
    <property type="project" value="UniProtKB-SubCell"/>
</dbReference>
<evidence type="ECO:0000256" key="5">
    <source>
        <dbReference type="ARBA" id="ARBA00022679"/>
    </source>
</evidence>
<evidence type="ECO:0000256" key="7">
    <source>
        <dbReference type="ARBA" id="ARBA00022824"/>
    </source>
</evidence>
<keyword evidence="5" id="KW-0808">Transferase</keyword>
<evidence type="ECO:0000256" key="6">
    <source>
        <dbReference type="ARBA" id="ARBA00022692"/>
    </source>
</evidence>
<name>A0A8B7NTQ4_HYAAZ</name>
<evidence type="ECO:0000256" key="9">
    <source>
        <dbReference type="ARBA" id="ARBA00023136"/>
    </source>
</evidence>
<keyword evidence="4 11" id="KW-0328">Glycosyltransferase</keyword>
<dbReference type="PANTHER" id="PTHR22760:SF3">
    <property type="entry name" value="GPI MANNOSYLTRANSFERASE 4"/>
    <property type="match status" value="1"/>
</dbReference>
<feature type="compositionally biased region" description="Basic residues" evidence="12">
    <location>
        <begin position="1"/>
        <end position="12"/>
    </location>
</feature>
<dbReference type="GeneID" id="108673733"/>
<feature type="transmembrane region" description="Helical" evidence="11">
    <location>
        <begin position="696"/>
        <end position="718"/>
    </location>
</feature>
<dbReference type="Proteomes" id="UP000694843">
    <property type="component" value="Unplaced"/>
</dbReference>
<keyword evidence="8 11" id="KW-1133">Transmembrane helix</keyword>
<proteinExistence type="inferred from homology"/>
<feature type="region of interest" description="Disordered" evidence="12">
    <location>
        <begin position="1"/>
        <end position="27"/>
    </location>
</feature>
<keyword evidence="9 11" id="KW-0472">Membrane</keyword>
<keyword evidence="6 11" id="KW-0812">Transmembrane</keyword>
<dbReference type="OrthoDB" id="10066429at2759"/>
<comment type="similarity">
    <text evidence="10">Belongs to the glycosyltransferase 22 family. PIGZ subfamily.</text>
</comment>
<keyword evidence="3" id="KW-0337">GPI-anchor biosynthesis</keyword>
<dbReference type="RefSeq" id="XP_018017090.1">
    <property type="nucleotide sequence ID" value="XM_018161601.2"/>
</dbReference>
<evidence type="ECO:0000313" key="14">
    <source>
        <dbReference type="RefSeq" id="XP_018017090.1"/>
    </source>
</evidence>
<dbReference type="Pfam" id="PF03901">
    <property type="entry name" value="Glyco_transf_22"/>
    <property type="match status" value="1"/>
</dbReference>
<reference evidence="14" key="1">
    <citation type="submission" date="2025-08" db="UniProtKB">
        <authorList>
            <consortium name="RefSeq"/>
        </authorList>
    </citation>
    <scope>IDENTIFICATION</scope>
    <source>
        <tissue evidence="14">Whole organism</tissue>
    </source>
</reference>
<accession>A0A8B7NTQ4</accession>
<feature type="transmembrane region" description="Helical" evidence="11">
    <location>
        <begin position="539"/>
        <end position="565"/>
    </location>
</feature>
<sequence>MPSGRRGRKKGGRLPSQVERGGSDMSSDSIITARNSCDLSNDFATDSRAACVLVSSCTSDVDLPDTRQNCTTVYESAKSGTTQLFNGEREAFMPESTSDLVVSRDCREINTKVTTALACNQNVNASQISLHHTKNSAFNDCGKFGEATTKKSKAKYSSNDSLKENLLLNDDGQHGLADSCPTPDIDDECNLNSIKSCGSLTPNVKDCLDSHKAQTTSNLDLNSSKYNRVATSDSSSAVADKNVNPPIFEHCQRGKKLSVKDCQDSSSPENELKRSLNSNTSKTSKVNPASGGKLRQRVMFRAVNDVGDPVKVEESSATEFKRKQQWVINARAWDSPLWWCLLALLRLSLAGFQTSYLHPDEFHQSLQVRARDLLQIEGQKPWEFTSASPIRSIAFSGIVSLPYSVLRSLNPYTVYYFDWTLLTPQMLLLTPRLLMTFLSFIADWCIYRIARMCYVRPWQCMEVFASSYVMLVYGTRTLSNTFELILTCVVLWRVSVSIVESTKVIRRETLIDDMYQSAEEMKHKVRLVRLRSSLPPYNYVDSFILSVVVTYGVFVRPTFLVYSFIPMAYWLQRGIVTKELGFKYFNLRILSLLPGIILTFLICVLADSFYYESLTAKELVFGNVTASSFIVTPLNFYAYNAKTENVVSHGEHPHFLHMLVNLPLLHGVLAFVGLYHMSLFVSRVFGTGSIARKPKVYSLATMLMLSFIVPVMILSAVPHQEARFLLPTLPPLVLLHSDKVSLHNFFKLRFSKHFLFLMWHSWNIFCVVFFGFLHQGGVTNAVIGVHEYIQSKPHNFDKPIHVYFSHMYTPPTFLLMRKIEVVASTSEGRKFRVPRTIYSHHLSGSTNSSQLSSLLHAQLLNSTHVYNSMPDAGDNMTAEVIICLPGSVATDFLDHVRQDVVGTNRQGGLRRTKADCSAQAGCSCSDYETSGTCSGDETGSMMAANGSKGLRLELISRQPLHVSFEHLPSSYLRVTPDCDQICAARRKIHEFSMETYRVTFREEMK</sequence>
<dbReference type="KEGG" id="hazt:108673733"/>
<dbReference type="EC" id="2.4.1.-" evidence="11"/>
<evidence type="ECO:0000256" key="1">
    <source>
        <dbReference type="ARBA" id="ARBA00004477"/>
    </source>
</evidence>
<feature type="compositionally biased region" description="Polar residues" evidence="12">
    <location>
        <begin position="264"/>
        <end position="287"/>
    </location>
</feature>
<dbReference type="CTD" id="19835548"/>
<feature type="transmembrane region" description="Helical" evidence="11">
    <location>
        <begin position="654"/>
        <end position="675"/>
    </location>
</feature>
<evidence type="ECO:0000256" key="12">
    <source>
        <dbReference type="SAM" id="MobiDB-lite"/>
    </source>
</evidence>
<gene>
    <name evidence="14" type="primary">LOC108673733</name>
</gene>
<evidence type="ECO:0000256" key="3">
    <source>
        <dbReference type="ARBA" id="ARBA00022502"/>
    </source>
</evidence>
<dbReference type="GO" id="GO:0006506">
    <property type="term" value="P:GPI anchor biosynthetic process"/>
    <property type="evidence" value="ECO:0007669"/>
    <property type="project" value="UniProtKB-KW"/>
</dbReference>
<feature type="region of interest" description="Disordered" evidence="12">
    <location>
        <begin position="259"/>
        <end position="291"/>
    </location>
</feature>
<evidence type="ECO:0000256" key="10">
    <source>
        <dbReference type="ARBA" id="ARBA00038466"/>
    </source>
</evidence>
<evidence type="ECO:0000313" key="13">
    <source>
        <dbReference type="Proteomes" id="UP000694843"/>
    </source>
</evidence>
<keyword evidence="7 11" id="KW-0256">Endoplasmic reticulum</keyword>
<dbReference type="AlphaFoldDB" id="A0A8B7NTQ4"/>
<dbReference type="PANTHER" id="PTHR22760">
    <property type="entry name" value="GLYCOSYLTRANSFERASE"/>
    <property type="match status" value="1"/>
</dbReference>
<protein>
    <recommendedName>
        <fullName evidence="11">Mannosyltransferase</fullName>
        <ecNumber evidence="11">2.4.1.-</ecNumber>
    </recommendedName>
</protein>
<feature type="transmembrane region" description="Helical" evidence="11">
    <location>
        <begin position="585"/>
        <end position="607"/>
    </location>
</feature>
<evidence type="ECO:0000256" key="4">
    <source>
        <dbReference type="ARBA" id="ARBA00022676"/>
    </source>
</evidence>
<feature type="transmembrane region" description="Helical" evidence="11">
    <location>
        <begin position="619"/>
        <end position="639"/>
    </location>
</feature>
<feature type="transmembrane region" description="Helical" evidence="11">
    <location>
        <begin position="754"/>
        <end position="773"/>
    </location>
</feature>
<dbReference type="InterPro" id="IPR005599">
    <property type="entry name" value="GPI_mannosylTrfase"/>
</dbReference>
<evidence type="ECO:0000256" key="11">
    <source>
        <dbReference type="RuleBase" id="RU363075"/>
    </source>
</evidence>
<organism evidence="13 14">
    <name type="scientific">Hyalella azteca</name>
    <name type="common">Amphipod</name>
    <dbReference type="NCBI Taxonomy" id="294128"/>
    <lineage>
        <taxon>Eukaryota</taxon>
        <taxon>Metazoa</taxon>
        <taxon>Ecdysozoa</taxon>
        <taxon>Arthropoda</taxon>
        <taxon>Crustacea</taxon>
        <taxon>Multicrustacea</taxon>
        <taxon>Malacostraca</taxon>
        <taxon>Eumalacostraca</taxon>
        <taxon>Peracarida</taxon>
        <taxon>Amphipoda</taxon>
        <taxon>Senticaudata</taxon>
        <taxon>Talitrida</taxon>
        <taxon>Talitroidea</taxon>
        <taxon>Hyalellidae</taxon>
        <taxon>Hyalella</taxon>
    </lineage>
</organism>
<dbReference type="GO" id="GO:0000026">
    <property type="term" value="F:alpha-1,2-mannosyltransferase activity"/>
    <property type="evidence" value="ECO:0007669"/>
    <property type="project" value="TreeGrafter"/>
</dbReference>
<keyword evidence="13" id="KW-1185">Reference proteome</keyword>
<feature type="transmembrane region" description="Helical" evidence="11">
    <location>
        <begin position="426"/>
        <end position="446"/>
    </location>
</feature>
<comment type="pathway">
    <text evidence="2">Glycolipid biosynthesis; glycosylphosphatidylinositol-anchor biosynthesis.</text>
</comment>
<evidence type="ECO:0000256" key="2">
    <source>
        <dbReference type="ARBA" id="ARBA00004687"/>
    </source>
</evidence>
<comment type="subcellular location">
    <subcellularLocation>
        <location evidence="1 11">Endoplasmic reticulum membrane</location>
        <topology evidence="1 11">Multi-pass membrane protein</topology>
    </subcellularLocation>
</comment>